<feature type="domain" description="Exonuclease" evidence="4">
    <location>
        <begin position="127"/>
        <end position="294"/>
    </location>
</feature>
<evidence type="ECO:0000256" key="3">
    <source>
        <dbReference type="ARBA" id="ARBA00022839"/>
    </source>
</evidence>
<name>A0ABV6K6H4_9LACO</name>
<dbReference type="CDD" id="cd06127">
    <property type="entry name" value="DEDDh"/>
    <property type="match status" value="1"/>
</dbReference>
<organism evidence="5 6">
    <name type="scientific">Lactiplantibacillus plajomi</name>
    <dbReference type="NCBI Taxonomy" id="1457217"/>
    <lineage>
        <taxon>Bacteria</taxon>
        <taxon>Bacillati</taxon>
        <taxon>Bacillota</taxon>
        <taxon>Bacilli</taxon>
        <taxon>Lactobacillales</taxon>
        <taxon>Lactobacillaceae</taxon>
        <taxon>Lactiplantibacillus</taxon>
    </lineage>
</organism>
<dbReference type="CDD" id="cd09755">
    <property type="entry name" value="Cas2_I-E"/>
    <property type="match status" value="1"/>
</dbReference>
<dbReference type="InterPro" id="IPR036397">
    <property type="entry name" value="RNaseH_sf"/>
</dbReference>
<dbReference type="InterPro" id="IPR013520">
    <property type="entry name" value="Ribonucl_H"/>
</dbReference>
<gene>
    <name evidence="5" type="primary">cas2e</name>
    <name evidence="5" type="ORF">ACFFGS_05800</name>
</gene>
<dbReference type="SMART" id="SM00479">
    <property type="entry name" value="EXOIII"/>
    <property type="match status" value="1"/>
</dbReference>
<evidence type="ECO:0000256" key="1">
    <source>
        <dbReference type="ARBA" id="ARBA00022722"/>
    </source>
</evidence>
<dbReference type="Proteomes" id="UP001589855">
    <property type="component" value="Unassembled WGS sequence"/>
</dbReference>
<sequence>MIVITLTNVPPSLRGDLTKWCQEIQTGVYVGHFSARIRDYLWTRVVEGIGRGEATMVYSTNNELGYEFRTTRRDYQVVDYDGLPLMMHKAAVTQPVEHGFSDAAKFRRAKTMRAKQRESTVAMVESPVVTLDLETTGLDAVKNEIIAIGAVKRTEDGTLEEFNQFVKNLRPIPRPITALTGITSRQLNEAGLPLKMALERFHDFIGDLPILGYNLRFDESFLTAALRKTRLPELTNPMHDLMPVVKEANMFLDNYQLETVLNDYGIKNDQPHNALSDAKATWALAEQLIKNGDFEI</sequence>
<reference evidence="5 6" key="1">
    <citation type="submission" date="2024-09" db="EMBL/GenBank/DDBJ databases">
        <authorList>
            <person name="Sun Q."/>
            <person name="Mori K."/>
        </authorList>
    </citation>
    <scope>NUCLEOTIDE SEQUENCE [LARGE SCALE GENOMIC DNA]</scope>
    <source>
        <strain evidence="5 6">TBRC 4575</strain>
    </source>
</reference>
<keyword evidence="6" id="KW-1185">Reference proteome</keyword>
<dbReference type="Pfam" id="PF00929">
    <property type="entry name" value="RNase_T"/>
    <property type="match status" value="1"/>
</dbReference>
<accession>A0ABV6K6H4</accession>
<keyword evidence="3" id="KW-0269">Exonuclease</keyword>
<keyword evidence="1" id="KW-0540">Nuclease</keyword>
<evidence type="ECO:0000313" key="5">
    <source>
        <dbReference type="EMBL" id="MFC0423633.1"/>
    </source>
</evidence>
<comment type="caution">
    <text evidence="5">The sequence shown here is derived from an EMBL/GenBank/DDBJ whole genome shotgun (WGS) entry which is preliminary data.</text>
</comment>
<dbReference type="EMBL" id="JBHLUK010000056">
    <property type="protein sequence ID" value="MFC0423633.1"/>
    <property type="molecule type" value="Genomic_DNA"/>
</dbReference>
<evidence type="ECO:0000256" key="2">
    <source>
        <dbReference type="ARBA" id="ARBA00022801"/>
    </source>
</evidence>
<keyword evidence="2" id="KW-0378">Hydrolase</keyword>
<dbReference type="Gene3D" id="3.30.420.10">
    <property type="entry name" value="Ribonuclease H-like superfamily/Ribonuclease H"/>
    <property type="match status" value="1"/>
</dbReference>
<proteinExistence type="predicted"/>
<dbReference type="Gene3D" id="3.30.70.240">
    <property type="match status" value="1"/>
</dbReference>
<protein>
    <submittedName>
        <fullName evidence="5">Type I-E CRISPR-associated endoribonuclease Cas2e</fullName>
    </submittedName>
</protein>
<dbReference type="NCBIfam" id="TIGR01873">
    <property type="entry name" value="cas_CT1978"/>
    <property type="match status" value="1"/>
</dbReference>
<dbReference type="Pfam" id="PF09707">
    <property type="entry name" value="Cas_Cas2CT1978"/>
    <property type="match status" value="1"/>
</dbReference>
<dbReference type="RefSeq" id="WP_137645874.1">
    <property type="nucleotide sequence ID" value="NZ_BAABRM010000028.1"/>
</dbReference>
<dbReference type="PANTHER" id="PTHR30231:SF4">
    <property type="entry name" value="PROTEIN NEN2"/>
    <property type="match status" value="1"/>
</dbReference>
<dbReference type="InterPro" id="IPR010152">
    <property type="entry name" value="CRISPR-assoc_prot_Cas2_sub"/>
</dbReference>
<evidence type="ECO:0000259" key="4">
    <source>
        <dbReference type="SMART" id="SM00479"/>
    </source>
</evidence>
<dbReference type="PANTHER" id="PTHR30231">
    <property type="entry name" value="DNA POLYMERASE III SUBUNIT EPSILON"/>
    <property type="match status" value="1"/>
</dbReference>
<evidence type="ECO:0000313" key="6">
    <source>
        <dbReference type="Proteomes" id="UP001589855"/>
    </source>
</evidence>
<dbReference type="InterPro" id="IPR012337">
    <property type="entry name" value="RNaseH-like_sf"/>
</dbReference>
<dbReference type="SUPFAM" id="SSF53098">
    <property type="entry name" value="Ribonuclease H-like"/>
    <property type="match status" value="1"/>
</dbReference>